<protein>
    <recommendedName>
        <fullName evidence="9">ATP synthase I chain</fullName>
    </recommendedName>
</protein>
<dbReference type="RefSeq" id="WP_203472287.1">
    <property type="nucleotide sequence ID" value="NZ_AP022873.1"/>
</dbReference>
<organism evidence="7 8">
    <name type="scientific">Dissulfurispira thermophila</name>
    <dbReference type="NCBI Taxonomy" id="2715679"/>
    <lineage>
        <taxon>Bacteria</taxon>
        <taxon>Pseudomonadati</taxon>
        <taxon>Nitrospirota</taxon>
        <taxon>Thermodesulfovibrionia</taxon>
        <taxon>Thermodesulfovibrionales</taxon>
        <taxon>Dissulfurispiraceae</taxon>
        <taxon>Dissulfurispira</taxon>
    </lineage>
</organism>
<dbReference type="KEGG" id="dtp:JZK55_20650"/>
<comment type="subcellular location">
    <subcellularLocation>
        <location evidence="1">Cell membrane</location>
        <topology evidence="1">Multi-pass membrane protein</topology>
    </subcellularLocation>
</comment>
<proteinExistence type="predicted"/>
<evidence type="ECO:0000313" key="7">
    <source>
        <dbReference type="EMBL" id="BCB97143.1"/>
    </source>
</evidence>
<keyword evidence="4 6" id="KW-1133">Transmembrane helix</keyword>
<gene>
    <name evidence="7" type="ORF">JZK55_20650</name>
</gene>
<feature type="transmembrane region" description="Helical" evidence="6">
    <location>
        <begin position="12"/>
        <end position="29"/>
    </location>
</feature>
<evidence type="ECO:0000256" key="3">
    <source>
        <dbReference type="ARBA" id="ARBA00022692"/>
    </source>
</evidence>
<dbReference type="Proteomes" id="UP000516360">
    <property type="component" value="Chromosome"/>
</dbReference>
<evidence type="ECO:0000256" key="1">
    <source>
        <dbReference type="ARBA" id="ARBA00004651"/>
    </source>
</evidence>
<evidence type="ECO:0008006" key="9">
    <source>
        <dbReference type="Google" id="ProtNLM"/>
    </source>
</evidence>
<keyword evidence="5 6" id="KW-0472">Membrane</keyword>
<feature type="transmembrane region" description="Helical" evidence="6">
    <location>
        <begin position="68"/>
        <end position="89"/>
    </location>
</feature>
<dbReference type="InterPro" id="IPR005598">
    <property type="entry name" value="ATP_synth_I"/>
</dbReference>
<dbReference type="GO" id="GO:0005886">
    <property type="term" value="C:plasma membrane"/>
    <property type="evidence" value="ECO:0007669"/>
    <property type="project" value="UniProtKB-SubCell"/>
</dbReference>
<keyword evidence="8" id="KW-1185">Reference proteome</keyword>
<accession>A0A7G1H4S9</accession>
<feature type="transmembrane region" description="Helical" evidence="6">
    <location>
        <begin position="95"/>
        <end position="116"/>
    </location>
</feature>
<feature type="transmembrane region" description="Helical" evidence="6">
    <location>
        <begin position="35"/>
        <end position="56"/>
    </location>
</feature>
<dbReference type="EMBL" id="AP022873">
    <property type="protein sequence ID" value="BCB97143.1"/>
    <property type="molecule type" value="Genomic_DNA"/>
</dbReference>
<sequence length="120" mass="13576">MELMIQRIYRQSIFVIIPLSLISIFLTNWDWRFSLSILIGGFIGILNLRGIVWSVRSLLGTEKAQTKMMVLSMLRLFVIFSILIILAIFNVIKAYGLLIGFTVVFIIIVKEGLIAAKKGA</sequence>
<name>A0A7G1H4S9_9BACT</name>
<evidence type="ECO:0000256" key="5">
    <source>
        <dbReference type="ARBA" id="ARBA00023136"/>
    </source>
</evidence>
<evidence type="ECO:0000313" key="8">
    <source>
        <dbReference type="Proteomes" id="UP000516360"/>
    </source>
</evidence>
<dbReference type="Pfam" id="PF03899">
    <property type="entry name" value="ATP-synt_I"/>
    <property type="match status" value="1"/>
</dbReference>
<reference evidence="7 8" key="1">
    <citation type="submission" date="2020-03" db="EMBL/GenBank/DDBJ databases">
        <title>Complete genome sequences of two sulfur-disproportionating bacterial strains T55J and Mzg5.</title>
        <authorList>
            <person name="Umezawa K."/>
            <person name="Kojima H."/>
            <person name="Kato Y."/>
            <person name="Fukui M."/>
        </authorList>
    </citation>
    <scope>NUCLEOTIDE SEQUENCE [LARGE SCALE GENOMIC DNA]</scope>
    <source>
        <strain evidence="7 8">T55J</strain>
    </source>
</reference>
<keyword evidence="3 6" id="KW-0812">Transmembrane</keyword>
<dbReference type="AlphaFoldDB" id="A0A7G1H4S9"/>
<evidence type="ECO:0000256" key="6">
    <source>
        <dbReference type="SAM" id="Phobius"/>
    </source>
</evidence>
<evidence type="ECO:0000256" key="2">
    <source>
        <dbReference type="ARBA" id="ARBA00022475"/>
    </source>
</evidence>
<keyword evidence="2" id="KW-1003">Cell membrane</keyword>
<evidence type="ECO:0000256" key="4">
    <source>
        <dbReference type="ARBA" id="ARBA00022989"/>
    </source>
</evidence>